<evidence type="ECO:0000313" key="8">
    <source>
        <dbReference type="Proteomes" id="UP000824005"/>
    </source>
</evidence>
<dbReference type="Proteomes" id="UP000824005">
    <property type="component" value="Unassembled WGS sequence"/>
</dbReference>
<dbReference type="PANTHER" id="PTHR43471:SF3">
    <property type="entry name" value="ABC TRANSPORTER PERMEASE PROTEIN NATB"/>
    <property type="match status" value="1"/>
</dbReference>
<organism evidence="7 8">
    <name type="scientific">Candidatus Agrococcus pullicola</name>
    <dbReference type="NCBI Taxonomy" id="2838429"/>
    <lineage>
        <taxon>Bacteria</taxon>
        <taxon>Bacillati</taxon>
        <taxon>Actinomycetota</taxon>
        <taxon>Actinomycetes</taxon>
        <taxon>Micrococcales</taxon>
        <taxon>Microbacteriaceae</taxon>
        <taxon>Agrococcus</taxon>
    </lineage>
</organism>
<feature type="transmembrane region" description="Helical" evidence="5">
    <location>
        <begin position="238"/>
        <end position="264"/>
    </location>
</feature>
<dbReference type="GO" id="GO:0140359">
    <property type="term" value="F:ABC-type transporter activity"/>
    <property type="evidence" value="ECO:0007669"/>
    <property type="project" value="InterPro"/>
</dbReference>
<dbReference type="GO" id="GO:0016020">
    <property type="term" value="C:membrane"/>
    <property type="evidence" value="ECO:0007669"/>
    <property type="project" value="UniProtKB-SubCell"/>
</dbReference>
<sequence>MNASSQNSQIDFWSASGIVAQREITVRLRSKSFIISTIIMLIFIVAAVVLMPRIGDLFGGPGSLAVTPETTEVAEALEGYELVEVADEAAAREAVANGQADNALVTGDNPTGLLVISDREVSTTLVELLSVSPEVELLDENAPNPFLAMFIAIGFGVVWFSSALTFGSHTANSVVEEKQTRIVEMLLASVPARALLTGKVLGSAVIAIAQVAAIGLAAILGAAIGGNSIVLDGLAEPILWFIVLFALGFVMISALYAAGAALVSRTEDIPATTQPITWLIMLPYIAIIIFFNNPLALQIMSYIPFSAPVAVPVRLFLGSTEWWEPLLSLAIMFVTTALLIFFSARVYENSLLRTGKAMKWREALRPSA</sequence>
<evidence type="ECO:0000256" key="3">
    <source>
        <dbReference type="ARBA" id="ARBA00022989"/>
    </source>
</evidence>
<keyword evidence="4 5" id="KW-0472">Membrane</keyword>
<dbReference type="PANTHER" id="PTHR43471">
    <property type="entry name" value="ABC TRANSPORTER PERMEASE"/>
    <property type="match status" value="1"/>
</dbReference>
<gene>
    <name evidence="7" type="ORF">H9830_11430</name>
</gene>
<keyword evidence="3 5" id="KW-1133">Transmembrane helix</keyword>
<name>A0A9D1YX29_9MICO</name>
<dbReference type="InterPro" id="IPR013525">
    <property type="entry name" value="ABC2_TM"/>
</dbReference>
<evidence type="ECO:0000256" key="5">
    <source>
        <dbReference type="SAM" id="Phobius"/>
    </source>
</evidence>
<feature type="transmembrane region" description="Helical" evidence="5">
    <location>
        <begin position="325"/>
        <end position="347"/>
    </location>
</feature>
<evidence type="ECO:0000256" key="4">
    <source>
        <dbReference type="ARBA" id="ARBA00023136"/>
    </source>
</evidence>
<keyword evidence="2 5" id="KW-0812">Transmembrane</keyword>
<dbReference type="AlphaFoldDB" id="A0A9D1YX29"/>
<dbReference type="Pfam" id="PF12698">
    <property type="entry name" value="ABC2_membrane_3"/>
    <property type="match status" value="1"/>
</dbReference>
<feature type="transmembrane region" description="Helical" evidence="5">
    <location>
        <begin position="200"/>
        <end position="226"/>
    </location>
</feature>
<feature type="domain" description="ABC-2 type transporter transmembrane" evidence="6">
    <location>
        <begin position="31"/>
        <end position="344"/>
    </location>
</feature>
<evidence type="ECO:0000256" key="1">
    <source>
        <dbReference type="ARBA" id="ARBA00004141"/>
    </source>
</evidence>
<accession>A0A9D1YX29</accession>
<proteinExistence type="predicted"/>
<evidence type="ECO:0000313" key="7">
    <source>
        <dbReference type="EMBL" id="HIY66876.1"/>
    </source>
</evidence>
<comment type="subcellular location">
    <subcellularLocation>
        <location evidence="1">Membrane</location>
        <topology evidence="1">Multi-pass membrane protein</topology>
    </subcellularLocation>
</comment>
<reference evidence="7" key="2">
    <citation type="submission" date="2021-04" db="EMBL/GenBank/DDBJ databases">
        <authorList>
            <person name="Gilroy R."/>
        </authorList>
    </citation>
    <scope>NUCLEOTIDE SEQUENCE</scope>
    <source>
        <strain evidence="7">ChiGjej1B1-98</strain>
    </source>
</reference>
<evidence type="ECO:0000256" key="2">
    <source>
        <dbReference type="ARBA" id="ARBA00022692"/>
    </source>
</evidence>
<feature type="transmembrane region" description="Helical" evidence="5">
    <location>
        <begin position="146"/>
        <end position="166"/>
    </location>
</feature>
<feature type="transmembrane region" description="Helical" evidence="5">
    <location>
        <begin position="32"/>
        <end position="54"/>
    </location>
</feature>
<feature type="transmembrane region" description="Helical" evidence="5">
    <location>
        <begin position="276"/>
        <end position="305"/>
    </location>
</feature>
<comment type="caution">
    <text evidence="7">The sequence shown here is derived from an EMBL/GenBank/DDBJ whole genome shotgun (WGS) entry which is preliminary data.</text>
</comment>
<protein>
    <submittedName>
        <fullName evidence="7">ABC transporter permease</fullName>
    </submittedName>
</protein>
<reference evidence="7" key="1">
    <citation type="journal article" date="2021" name="PeerJ">
        <title>Extensive microbial diversity within the chicken gut microbiome revealed by metagenomics and culture.</title>
        <authorList>
            <person name="Gilroy R."/>
            <person name="Ravi A."/>
            <person name="Getino M."/>
            <person name="Pursley I."/>
            <person name="Horton D.L."/>
            <person name="Alikhan N.F."/>
            <person name="Baker D."/>
            <person name="Gharbi K."/>
            <person name="Hall N."/>
            <person name="Watson M."/>
            <person name="Adriaenssens E.M."/>
            <person name="Foster-Nyarko E."/>
            <person name="Jarju S."/>
            <person name="Secka A."/>
            <person name="Antonio M."/>
            <person name="Oren A."/>
            <person name="Chaudhuri R.R."/>
            <person name="La Ragione R."/>
            <person name="Hildebrand F."/>
            <person name="Pallen M.J."/>
        </authorList>
    </citation>
    <scope>NUCLEOTIDE SEQUENCE</scope>
    <source>
        <strain evidence="7">ChiGjej1B1-98</strain>
    </source>
</reference>
<evidence type="ECO:0000259" key="6">
    <source>
        <dbReference type="Pfam" id="PF12698"/>
    </source>
</evidence>
<dbReference type="EMBL" id="DXDC01000347">
    <property type="protein sequence ID" value="HIY66876.1"/>
    <property type="molecule type" value="Genomic_DNA"/>
</dbReference>